<dbReference type="AlphaFoldDB" id="A0A2T1GMB7"/>
<reference evidence="2 3" key="1">
    <citation type="submission" date="2018-03" db="EMBL/GenBank/DDBJ databases">
        <title>The ancient ancestry and fast evolution of plastids.</title>
        <authorList>
            <person name="Moore K.R."/>
            <person name="Magnabosco C."/>
            <person name="Momper L."/>
            <person name="Gold D.A."/>
            <person name="Bosak T."/>
            <person name="Fournier G.P."/>
        </authorList>
    </citation>
    <scope>NUCLEOTIDE SEQUENCE [LARGE SCALE GENOMIC DNA]</scope>
    <source>
        <strain evidence="2 3">CCALA 037</strain>
    </source>
</reference>
<protein>
    <submittedName>
        <fullName evidence="2">Glycosyltransferase family 2 protein</fullName>
    </submittedName>
</protein>
<organism evidence="2 3">
    <name type="scientific">Chamaesiphon polymorphus CCALA 037</name>
    <dbReference type="NCBI Taxonomy" id="2107692"/>
    <lineage>
        <taxon>Bacteria</taxon>
        <taxon>Bacillati</taxon>
        <taxon>Cyanobacteriota</taxon>
        <taxon>Cyanophyceae</taxon>
        <taxon>Gomontiellales</taxon>
        <taxon>Chamaesiphonaceae</taxon>
        <taxon>Chamaesiphon</taxon>
    </lineage>
</organism>
<dbReference type="OrthoDB" id="549701at2"/>
<gene>
    <name evidence="2" type="ORF">C7B77_02505</name>
</gene>
<name>A0A2T1GMB7_9CYAN</name>
<comment type="caution">
    <text evidence="2">The sequence shown here is derived from an EMBL/GenBank/DDBJ whole genome shotgun (WGS) entry which is preliminary data.</text>
</comment>
<sequence length="353" mass="40575">MRTLKLLKEFSLQLRLELKVLCKNINMPKVSVIIPNYNHARFLEQRIQSILDQTFQDFDLTYLDDASSDDSNDVFAKFDCQPRIKAIYNQQNSGSPFKQWNKGVRATTGEYIWIAESDDVADPTFLDTLVPLLDQNPQVGLAYCQSRQIDSNNVVVLSTLRQWAEDLSQSRWSNDFIANGFTECQQYLLFNNNIPNASAVLIRRSVYEAIGGAEESMFFAGDWMTWLKILLKSDLAFSAQILNSFRSHESSVSSRSFKSKVGIYEHLLVIYNLKVPLEISLETLSDFKKRMLCNWIDLTFNPDSKVSLKDQIKFYMLAAKTFDNVNGIVLREFAAHLKRRSIGQIKRWASRSA</sequence>
<evidence type="ECO:0000259" key="1">
    <source>
        <dbReference type="Pfam" id="PF00535"/>
    </source>
</evidence>
<dbReference type="SUPFAM" id="SSF53448">
    <property type="entry name" value="Nucleotide-diphospho-sugar transferases"/>
    <property type="match status" value="1"/>
</dbReference>
<dbReference type="Gene3D" id="3.90.550.10">
    <property type="entry name" value="Spore Coat Polysaccharide Biosynthesis Protein SpsA, Chain A"/>
    <property type="match status" value="1"/>
</dbReference>
<proteinExistence type="predicted"/>
<accession>A0A2T1GMB7</accession>
<dbReference type="EMBL" id="PVWO01000016">
    <property type="protein sequence ID" value="PSB59045.1"/>
    <property type="molecule type" value="Genomic_DNA"/>
</dbReference>
<feature type="domain" description="Glycosyltransferase 2-like" evidence="1">
    <location>
        <begin position="31"/>
        <end position="210"/>
    </location>
</feature>
<evidence type="ECO:0000313" key="2">
    <source>
        <dbReference type="EMBL" id="PSB59045.1"/>
    </source>
</evidence>
<keyword evidence="2" id="KW-0808">Transferase</keyword>
<dbReference type="PANTHER" id="PTHR22916:SF3">
    <property type="entry name" value="UDP-GLCNAC:BETAGAL BETA-1,3-N-ACETYLGLUCOSAMINYLTRANSFERASE-LIKE PROTEIN 1"/>
    <property type="match status" value="1"/>
</dbReference>
<dbReference type="Pfam" id="PF00535">
    <property type="entry name" value="Glycos_transf_2"/>
    <property type="match status" value="1"/>
</dbReference>
<evidence type="ECO:0000313" key="3">
    <source>
        <dbReference type="Proteomes" id="UP000238937"/>
    </source>
</evidence>
<dbReference type="GO" id="GO:0016758">
    <property type="term" value="F:hexosyltransferase activity"/>
    <property type="evidence" value="ECO:0007669"/>
    <property type="project" value="UniProtKB-ARBA"/>
</dbReference>
<dbReference type="Proteomes" id="UP000238937">
    <property type="component" value="Unassembled WGS sequence"/>
</dbReference>
<dbReference type="InterPro" id="IPR029044">
    <property type="entry name" value="Nucleotide-diphossugar_trans"/>
</dbReference>
<dbReference type="PANTHER" id="PTHR22916">
    <property type="entry name" value="GLYCOSYLTRANSFERASE"/>
    <property type="match status" value="1"/>
</dbReference>
<dbReference type="InterPro" id="IPR001173">
    <property type="entry name" value="Glyco_trans_2-like"/>
</dbReference>
<keyword evidence="3" id="KW-1185">Reference proteome</keyword>